<evidence type="ECO:0000256" key="7">
    <source>
        <dbReference type="ARBA" id="ARBA00022692"/>
    </source>
</evidence>
<keyword evidence="9 10" id="KW-0472">Membrane</keyword>
<dbReference type="VEuPathDB" id="TrichDB:TVAGG3_0394670"/>
<dbReference type="PROSITE" id="PS51564">
    <property type="entry name" value="SAM_ICMT"/>
    <property type="match status" value="1"/>
</dbReference>
<comment type="similarity">
    <text evidence="2 10">Belongs to the class VI-like SAM-binding methyltransferase superfamily. Isoprenylcysteine carboxyl methyltransferase family.</text>
</comment>
<keyword evidence="5" id="KW-0808">Transferase</keyword>
<proteinExistence type="inferred from homology"/>
<dbReference type="GO" id="GO:0004671">
    <property type="term" value="F:protein C-terminal S-isoprenylcysteine carboxyl O-methyltransferase activity"/>
    <property type="evidence" value="ECO:0000318"/>
    <property type="project" value="GO_Central"/>
</dbReference>
<keyword evidence="8 10" id="KW-1133">Transmembrane helix</keyword>
<dbReference type="eggNOG" id="KOG2628">
    <property type="taxonomic scope" value="Eukaryota"/>
</dbReference>
<feature type="transmembrane region" description="Helical" evidence="10">
    <location>
        <begin position="107"/>
        <end position="138"/>
    </location>
</feature>
<dbReference type="Pfam" id="PF04140">
    <property type="entry name" value="ICMT"/>
    <property type="match status" value="1"/>
</dbReference>
<dbReference type="OMA" id="FTHMIRI"/>
<protein>
    <recommendedName>
        <fullName evidence="3 10">Protein-S-isoprenylcysteine O-methyltransferase</fullName>
        <ecNumber evidence="3 10">2.1.1.100</ecNumber>
    </recommendedName>
</protein>
<organism evidence="11 12">
    <name type="scientific">Trichomonas vaginalis (strain ATCC PRA-98 / G3)</name>
    <dbReference type="NCBI Taxonomy" id="412133"/>
    <lineage>
        <taxon>Eukaryota</taxon>
        <taxon>Metamonada</taxon>
        <taxon>Parabasalia</taxon>
        <taxon>Trichomonadida</taxon>
        <taxon>Trichomonadidae</taxon>
        <taxon>Trichomonas</taxon>
    </lineage>
</organism>
<evidence type="ECO:0000256" key="10">
    <source>
        <dbReference type="RuleBase" id="RU362022"/>
    </source>
</evidence>
<comment type="caution">
    <text evidence="10">Lacks conserved residue(s) required for the propagation of feature annotation.</text>
</comment>
<dbReference type="GO" id="GO:0032259">
    <property type="term" value="P:methylation"/>
    <property type="evidence" value="ECO:0007669"/>
    <property type="project" value="UniProtKB-KW"/>
</dbReference>
<evidence type="ECO:0000256" key="2">
    <source>
        <dbReference type="ARBA" id="ARBA00009140"/>
    </source>
</evidence>
<keyword evidence="12" id="KW-1185">Reference proteome</keyword>
<evidence type="ECO:0000313" key="11">
    <source>
        <dbReference type="EMBL" id="EAY11830.1"/>
    </source>
</evidence>
<keyword evidence="6 10" id="KW-0949">S-adenosyl-L-methionine</keyword>
<evidence type="ECO:0000256" key="6">
    <source>
        <dbReference type="ARBA" id="ARBA00022691"/>
    </source>
</evidence>
<dbReference type="EC" id="2.1.1.100" evidence="3 10"/>
<dbReference type="FunCoup" id="A2E6A7">
    <property type="interactions" value="278"/>
</dbReference>
<dbReference type="GO" id="GO:0005783">
    <property type="term" value="C:endoplasmic reticulum"/>
    <property type="evidence" value="ECO:0000318"/>
    <property type="project" value="GO_Central"/>
</dbReference>
<evidence type="ECO:0000256" key="8">
    <source>
        <dbReference type="ARBA" id="ARBA00022989"/>
    </source>
</evidence>
<reference evidence="11" key="2">
    <citation type="journal article" date="2007" name="Science">
        <title>Draft genome sequence of the sexually transmitted pathogen Trichomonas vaginalis.</title>
        <authorList>
            <person name="Carlton J.M."/>
            <person name="Hirt R.P."/>
            <person name="Silva J.C."/>
            <person name="Delcher A.L."/>
            <person name="Schatz M."/>
            <person name="Zhao Q."/>
            <person name="Wortman J.R."/>
            <person name="Bidwell S.L."/>
            <person name="Alsmark U.C.M."/>
            <person name="Besteiro S."/>
            <person name="Sicheritz-Ponten T."/>
            <person name="Noel C.J."/>
            <person name="Dacks J.B."/>
            <person name="Foster P.G."/>
            <person name="Simillion C."/>
            <person name="Van de Peer Y."/>
            <person name="Miranda-Saavedra D."/>
            <person name="Barton G.J."/>
            <person name="Westrop G.D."/>
            <person name="Mueller S."/>
            <person name="Dessi D."/>
            <person name="Fiori P.L."/>
            <person name="Ren Q."/>
            <person name="Paulsen I."/>
            <person name="Zhang H."/>
            <person name="Bastida-Corcuera F.D."/>
            <person name="Simoes-Barbosa A."/>
            <person name="Brown M.T."/>
            <person name="Hayes R.D."/>
            <person name="Mukherjee M."/>
            <person name="Okumura C.Y."/>
            <person name="Schneider R."/>
            <person name="Smith A.J."/>
            <person name="Vanacova S."/>
            <person name="Villalvazo M."/>
            <person name="Haas B.J."/>
            <person name="Pertea M."/>
            <person name="Feldblyum T.V."/>
            <person name="Utterback T.R."/>
            <person name="Shu C.L."/>
            <person name="Osoegawa K."/>
            <person name="de Jong P.J."/>
            <person name="Hrdy I."/>
            <person name="Horvathova L."/>
            <person name="Zubacova Z."/>
            <person name="Dolezal P."/>
            <person name="Malik S.B."/>
            <person name="Logsdon J.M. Jr."/>
            <person name="Henze K."/>
            <person name="Gupta A."/>
            <person name="Wang C.C."/>
            <person name="Dunne R.L."/>
            <person name="Upcroft J.A."/>
            <person name="Upcroft P."/>
            <person name="White O."/>
            <person name="Salzberg S.L."/>
            <person name="Tang P."/>
            <person name="Chiu C.-H."/>
            <person name="Lee Y.-S."/>
            <person name="Embley T.M."/>
            <person name="Coombs G.H."/>
            <person name="Mottram J.C."/>
            <person name="Tachezy J."/>
            <person name="Fraser-Liggett C.M."/>
            <person name="Johnson P.J."/>
        </authorList>
    </citation>
    <scope>NUCLEOTIDE SEQUENCE [LARGE SCALE GENOMIC DNA]</scope>
    <source>
        <strain evidence="11">G3</strain>
    </source>
</reference>
<dbReference type="InParanoid" id="A2E6A7"/>
<keyword evidence="10" id="KW-0256">Endoplasmic reticulum</keyword>
<dbReference type="RefSeq" id="XP_001324053.1">
    <property type="nucleotide sequence ID" value="XM_001324018.1"/>
</dbReference>
<feature type="transmembrane region" description="Helical" evidence="10">
    <location>
        <begin position="52"/>
        <end position="73"/>
    </location>
</feature>
<dbReference type="STRING" id="5722.A2E6A7"/>
<dbReference type="SMR" id="A2E6A7"/>
<dbReference type="GO" id="GO:0005789">
    <property type="term" value="C:endoplasmic reticulum membrane"/>
    <property type="evidence" value="ECO:0007669"/>
    <property type="project" value="UniProtKB-SubCell"/>
</dbReference>
<dbReference type="PANTHER" id="PTHR12714:SF9">
    <property type="entry name" value="PROTEIN-S-ISOPRENYLCYSTEINE O-METHYLTRANSFERASE"/>
    <property type="match status" value="1"/>
</dbReference>
<dbReference type="VEuPathDB" id="TrichDB:TVAG_459020"/>
<dbReference type="Gene3D" id="1.20.120.1630">
    <property type="match status" value="1"/>
</dbReference>
<evidence type="ECO:0000256" key="3">
    <source>
        <dbReference type="ARBA" id="ARBA00012151"/>
    </source>
</evidence>
<accession>A2E6A7</accession>
<keyword evidence="4 10" id="KW-0489">Methyltransferase</keyword>
<dbReference type="OrthoDB" id="422086at2759"/>
<dbReference type="Proteomes" id="UP000001542">
    <property type="component" value="Unassembled WGS sequence"/>
</dbReference>
<feature type="transmembrane region" description="Helical" evidence="10">
    <location>
        <begin position="25"/>
        <end position="45"/>
    </location>
</feature>
<dbReference type="AlphaFoldDB" id="A2E6A7"/>
<comment type="subcellular location">
    <subcellularLocation>
        <location evidence="10">Endoplasmic reticulum membrane</location>
        <topology evidence="10">Multi-pass membrane protein</topology>
    </subcellularLocation>
    <subcellularLocation>
        <location evidence="1">Membrane</location>
        <topology evidence="1">Multi-pass membrane protein</topology>
    </subcellularLocation>
</comment>
<gene>
    <name evidence="11" type="ORF">TVAG_459020</name>
</gene>
<evidence type="ECO:0000256" key="1">
    <source>
        <dbReference type="ARBA" id="ARBA00004141"/>
    </source>
</evidence>
<dbReference type="KEGG" id="tva:4769788"/>
<dbReference type="InterPro" id="IPR007269">
    <property type="entry name" value="ICMT_MeTrfase"/>
</dbReference>
<dbReference type="InterPro" id="IPR025770">
    <property type="entry name" value="PPMT_MeTrfase"/>
</dbReference>
<dbReference type="PANTHER" id="PTHR12714">
    <property type="entry name" value="PROTEIN-S ISOPRENYLCYSTEINE O-METHYLTRANSFERASE"/>
    <property type="match status" value="1"/>
</dbReference>
<evidence type="ECO:0000313" key="12">
    <source>
        <dbReference type="Proteomes" id="UP000001542"/>
    </source>
</evidence>
<sequence>MEYVIQYHFHPDTTDSLSFLITKEYLIAFSFGAIEYLVECYFFPYKCTFSNVFIYIGLSLIAIGLTIRFTAIIQAGKSFTHLIAYYKRPEHKLITTGIYKYIRHPSYLGYLIFAVGTQIYLTNVISPIGFYIVLYLFFKDRIREEEIYLVEMFPEYAAYRARTPTWMFI</sequence>
<evidence type="ECO:0000256" key="5">
    <source>
        <dbReference type="ARBA" id="ARBA00022679"/>
    </source>
</evidence>
<evidence type="ECO:0000256" key="9">
    <source>
        <dbReference type="ARBA" id="ARBA00023136"/>
    </source>
</evidence>
<keyword evidence="7 10" id="KW-0812">Transmembrane</keyword>
<dbReference type="EMBL" id="DS113312">
    <property type="protein sequence ID" value="EAY11830.1"/>
    <property type="molecule type" value="Genomic_DNA"/>
</dbReference>
<name>A2E6A7_TRIV3</name>
<comment type="catalytic activity">
    <reaction evidence="10">
        <text>[protein]-C-terminal S-[(2E,6E)-farnesyl]-L-cysteine + S-adenosyl-L-methionine = [protein]-C-terminal S-[(2E,6E)-farnesyl]-L-cysteine methyl ester + S-adenosyl-L-homocysteine</text>
        <dbReference type="Rhea" id="RHEA:21672"/>
        <dbReference type="Rhea" id="RHEA-COMP:12125"/>
        <dbReference type="Rhea" id="RHEA-COMP:12126"/>
        <dbReference type="ChEBI" id="CHEBI:57856"/>
        <dbReference type="ChEBI" id="CHEBI:59789"/>
        <dbReference type="ChEBI" id="CHEBI:90510"/>
        <dbReference type="ChEBI" id="CHEBI:90511"/>
        <dbReference type="EC" id="2.1.1.100"/>
    </reaction>
</comment>
<evidence type="ECO:0000256" key="4">
    <source>
        <dbReference type="ARBA" id="ARBA00022603"/>
    </source>
</evidence>
<reference evidence="11" key="1">
    <citation type="submission" date="2006-10" db="EMBL/GenBank/DDBJ databases">
        <authorList>
            <person name="Amadeo P."/>
            <person name="Zhao Q."/>
            <person name="Wortman J."/>
            <person name="Fraser-Liggett C."/>
            <person name="Carlton J."/>
        </authorList>
    </citation>
    <scope>NUCLEOTIDE SEQUENCE</scope>
    <source>
        <strain evidence="11">G3</strain>
    </source>
</reference>